<dbReference type="EMBL" id="BARU01003079">
    <property type="protein sequence ID" value="GAH20312.1"/>
    <property type="molecule type" value="Genomic_DNA"/>
</dbReference>
<sequence>MPKEKASENAAIRLSLYLRYLKEMREETRISSEQLAE</sequence>
<feature type="non-terminal residue" evidence="2">
    <location>
        <position position="37"/>
    </location>
</feature>
<dbReference type="GO" id="GO:0045892">
    <property type="term" value="P:negative regulation of DNA-templated transcription"/>
    <property type="evidence" value="ECO:0007669"/>
    <property type="project" value="InterPro"/>
</dbReference>
<dbReference type="GO" id="GO:0051775">
    <property type="term" value="P:response to redox state"/>
    <property type="evidence" value="ECO:0007669"/>
    <property type="project" value="InterPro"/>
</dbReference>
<reference evidence="2" key="1">
    <citation type="journal article" date="2014" name="Front. Microbiol.">
        <title>High frequency of phylogenetically diverse reductive dehalogenase-homologous genes in deep subseafloor sedimentary metagenomes.</title>
        <authorList>
            <person name="Kawai M."/>
            <person name="Futagami T."/>
            <person name="Toyoda A."/>
            <person name="Takaki Y."/>
            <person name="Nishi S."/>
            <person name="Hori S."/>
            <person name="Arai W."/>
            <person name="Tsubouchi T."/>
            <person name="Morono Y."/>
            <person name="Uchiyama I."/>
            <person name="Ito T."/>
            <person name="Fujiyama A."/>
            <person name="Inagaki F."/>
            <person name="Takami H."/>
        </authorList>
    </citation>
    <scope>NUCLEOTIDE SEQUENCE</scope>
    <source>
        <strain evidence="2">Expedition CK06-06</strain>
    </source>
</reference>
<comment type="caution">
    <text evidence="2">The sequence shown here is derived from an EMBL/GenBank/DDBJ whole genome shotgun (WGS) entry which is preliminary data.</text>
</comment>
<accession>X1DJD0</accession>
<evidence type="ECO:0000259" key="1">
    <source>
        <dbReference type="Pfam" id="PF06971"/>
    </source>
</evidence>
<dbReference type="Pfam" id="PF06971">
    <property type="entry name" value="Put_DNA-bind_N"/>
    <property type="match status" value="1"/>
</dbReference>
<dbReference type="Gene3D" id="1.10.10.10">
    <property type="entry name" value="Winged helix-like DNA-binding domain superfamily/Winged helix DNA-binding domain"/>
    <property type="match status" value="1"/>
</dbReference>
<gene>
    <name evidence="2" type="ORF">S03H2_06862</name>
</gene>
<feature type="domain" description="Rex DNA-binding C-terminal" evidence="1">
    <location>
        <begin position="7"/>
        <end position="37"/>
    </location>
</feature>
<dbReference type="InterPro" id="IPR036388">
    <property type="entry name" value="WH-like_DNA-bd_sf"/>
</dbReference>
<proteinExistence type="predicted"/>
<evidence type="ECO:0000313" key="2">
    <source>
        <dbReference type="EMBL" id="GAH20312.1"/>
    </source>
</evidence>
<dbReference type="InterPro" id="IPR009718">
    <property type="entry name" value="Rex_DNA-bd_C_dom"/>
</dbReference>
<dbReference type="AlphaFoldDB" id="X1DJD0"/>
<name>X1DJD0_9ZZZZ</name>
<organism evidence="2">
    <name type="scientific">marine sediment metagenome</name>
    <dbReference type="NCBI Taxonomy" id="412755"/>
    <lineage>
        <taxon>unclassified sequences</taxon>
        <taxon>metagenomes</taxon>
        <taxon>ecological metagenomes</taxon>
    </lineage>
</organism>
<protein>
    <recommendedName>
        <fullName evidence="1">Rex DNA-binding C-terminal domain-containing protein</fullName>
    </recommendedName>
</protein>